<dbReference type="EC" id="2.4.-.-" evidence="2"/>
<evidence type="ECO:0000313" key="2">
    <source>
        <dbReference type="EMBL" id="MFD1121514.1"/>
    </source>
</evidence>
<keyword evidence="2" id="KW-0328">Glycosyltransferase</keyword>
<name>A0ABW3P695_9PROT</name>
<feature type="domain" description="Glycosyltransferase 2-like" evidence="1">
    <location>
        <begin position="7"/>
        <end position="164"/>
    </location>
</feature>
<sequence>MSDLSISIITVCYNSAETISDTISSVANQKFNNKEHIIVDGGSTDNTMDIVKQAPSVSRYVSEPDKGIYDAMNKGLQLVNGQIIGLLNADDFYADDNILTQVAETFKDPTVKACYADLVYVDKNDTSRILRYWKSMPFRAGLFKKGWMPAHPTFFVRREVYEQLGDFNLEFPRQADFELTMRFLEIHQIKSVYIPKIWVKMRIGGASNNSIKGIIKGNLEAYRACKMHRLAVGPFFIARKILSRIPQFFSKPELK</sequence>
<accession>A0ABW3P695</accession>
<reference evidence="3" key="1">
    <citation type="journal article" date="2019" name="Int. J. Syst. Evol. Microbiol.">
        <title>The Global Catalogue of Microorganisms (GCM) 10K type strain sequencing project: providing services to taxonomists for standard genome sequencing and annotation.</title>
        <authorList>
            <consortium name="The Broad Institute Genomics Platform"/>
            <consortium name="The Broad Institute Genome Sequencing Center for Infectious Disease"/>
            <person name="Wu L."/>
            <person name="Ma J."/>
        </authorList>
    </citation>
    <scope>NUCLEOTIDE SEQUENCE [LARGE SCALE GENOMIC DNA]</scope>
    <source>
        <strain evidence="3">CCUG 58411</strain>
    </source>
</reference>
<dbReference type="Proteomes" id="UP001597206">
    <property type="component" value="Unassembled WGS sequence"/>
</dbReference>
<organism evidence="2 3">
    <name type="scientific">Methylophilus flavus</name>
    <dbReference type="NCBI Taxonomy" id="640084"/>
    <lineage>
        <taxon>Bacteria</taxon>
        <taxon>Pseudomonadati</taxon>
        <taxon>Pseudomonadota</taxon>
        <taxon>Betaproteobacteria</taxon>
        <taxon>Nitrosomonadales</taxon>
        <taxon>Methylophilaceae</taxon>
        <taxon>Methylophilus</taxon>
    </lineage>
</organism>
<keyword evidence="2" id="KW-0808">Transferase</keyword>
<gene>
    <name evidence="2" type="ORF">ACFQ2T_03280</name>
</gene>
<dbReference type="InterPro" id="IPR001173">
    <property type="entry name" value="Glyco_trans_2-like"/>
</dbReference>
<dbReference type="RefSeq" id="WP_379030460.1">
    <property type="nucleotide sequence ID" value="NZ_JBHTLN010000001.1"/>
</dbReference>
<dbReference type="SUPFAM" id="SSF53448">
    <property type="entry name" value="Nucleotide-diphospho-sugar transferases"/>
    <property type="match status" value="1"/>
</dbReference>
<comment type="caution">
    <text evidence="2">The sequence shown here is derived from an EMBL/GenBank/DDBJ whole genome shotgun (WGS) entry which is preliminary data.</text>
</comment>
<dbReference type="PANTHER" id="PTHR43685">
    <property type="entry name" value="GLYCOSYLTRANSFERASE"/>
    <property type="match status" value="1"/>
</dbReference>
<dbReference type="CDD" id="cd06433">
    <property type="entry name" value="GT_2_WfgS_like"/>
    <property type="match status" value="1"/>
</dbReference>
<protein>
    <submittedName>
        <fullName evidence="2">Glycosyltransferase family 2 protein</fullName>
        <ecNumber evidence="2">2.4.-.-</ecNumber>
    </submittedName>
</protein>
<keyword evidence="3" id="KW-1185">Reference proteome</keyword>
<evidence type="ECO:0000313" key="3">
    <source>
        <dbReference type="Proteomes" id="UP001597206"/>
    </source>
</evidence>
<proteinExistence type="predicted"/>
<evidence type="ECO:0000259" key="1">
    <source>
        <dbReference type="Pfam" id="PF00535"/>
    </source>
</evidence>
<dbReference type="Gene3D" id="3.90.550.10">
    <property type="entry name" value="Spore Coat Polysaccharide Biosynthesis Protein SpsA, Chain A"/>
    <property type="match status" value="1"/>
</dbReference>
<dbReference type="EMBL" id="JBHTLN010000001">
    <property type="protein sequence ID" value="MFD1121514.1"/>
    <property type="molecule type" value="Genomic_DNA"/>
</dbReference>
<dbReference type="InterPro" id="IPR029044">
    <property type="entry name" value="Nucleotide-diphossugar_trans"/>
</dbReference>
<dbReference type="GO" id="GO:0016757">
    <property type="term" value="F:glycosyltransferase activity"/>
    <property type="evidence" value="ECO:0007669"/>
    <property type="project" value="UniProtKB-KW"/>
</dbReference>
<dbReference type="InterPro" id="IPR050834">
    <property type="entry name" value="Glycosyltransf_2"/>
</dbReference>
<dbReference type="PANTHER" id="PTHR43685:SF2">
    <property type="entry name" value="GLYCOSYLTRANSFERASE 2-LIKE DOMAIN-CONTAINING PROTEIN"/>
    <property type="match status" value="1"/>
</dbReference>
<dbReference type="Pfam" id="PF00535">
    <property type="entry name" value="Glycos_transf_2"/>
    <property type="match status" value="1"/>
</dbReference>